<evidence type="ECO:0000313" key="2">
    <source>
        <dbReference type="EMBL" id="KAJ8560936.1"/>
    </source>
</evidence>
<sequence length="101" mass="11429">MSIGPQNNGRFLTNPSSNGFQRLESPPINPLSHQSQKSSALPFFLNLKFKFQLLEEAMGSQLSNTNKGLLGGVEEVFFQRRIGRKPPFMNILTSILNKFRF</sequence>
<feature type="compositionally biased region" description="Polar residues" evidence="1">
    <location>
        <begin position="1"/>
        <end position="20"/>
    </location>
</feature>
<name>A0A9Q1MIR1_9SOLA</name>
<organism evidence="2 3">
    <name type="scientific">Anisodus acutangulus</name>
    <dbReference type="NCBI Taxonomy" id="402998"/>
    <lineage>
        <taxon>Eukaryota</taxon>
        <taxon>Viridiplantae</taxon>
        <taxon>Streptophyta</taxon>
        <taxon>Embryophyta</taxon>
        <taxon>Tracheophyta</taxon>
        <taxon>Spermatophyta</taxon>
        <taxon>Magnoliopsida</taxon>
        <taxon>eudicotyledons</taxon>
        <taxon>Gunneridae</taxon>
        <taxon>Pentapetalae</taxon>
        <taxon>asterids</taxon>
        <taxon>lamiids</taxon>
        <taxon>Solanales</taxon>
        <taxon>Solanaceae</taxon>
        <taxon>Solanoideae</taxon>
        <taxon>Hyoscyameae</taxon>
        <taxon>Anisodus</taxon>
    </lineage>
</organism>
<accession>A0A9Q1MIR1</accession>
<comment type="caution">
    <text evidence="2">The sequence shown here is derived from an EMBL/GenBank/DDBJ whole genome shotgun (WGS) entry which is preliminary data.</text>
</comment>
<feature type="region of interest" description="Disordered" evidence="1">
    <location>
        <begin position="1"/>
        <end position="34"/>
    </location>
</feature>
<proteinExistence type="predicted"/>
<keyword evidence="3" id="KW-1185">Reference proteome</keyword>
<protein>
    <submittedName>
        <fullName evidence="2">Uncharacterized protein</fullName>
    </submittedName>
</protein>
<dbReference type="EMBL" id="JAJAGQ010000006">
    <property type="protein sequence ID" value="KAJ8560936.1"/>
    <property type="molecule type" value="Genomic_DNA"/>
</dbReference>
<evidence type="ECO:0000313" key="3">
    <source>
        <dbReference type="Proteomes" id="UP001152561"/>
    </source>
</evidence>
<reference evidence="3" key="1">
    <citation type="journal article" date="2023" name="Proc. Natl. Acad. Sci. U.S.A.">
        <title>Genomic and structural basis for evolution of tropane alkaloid biosynthesis.</title>
        <authorList>
            <person name="Wanga Y.-J."/>
            <person name="Taina T."/>
            <person name="Yua J.-Y."/>
            <person name="Lia J."/>
            <person name="Xua B."/>
            <person name="Chenc J."/>
            <person name="D'Auriad J.C."/>
            <person name="Huanga J.-P."/>
            <person name="Huanga S.-X."/>
        </authorList>
    </citation>
    <scope>NUCLEOTIDE SEQUENCE [LARGE SCALE GENOMIC DNA]</scope>
    <source>
        <strain evidence="3">cv. KIB-2019</strain>
    </source>
</reference>
<dbReference type="Proteomes" id="UP001152561">
    <property type="component" value="Unassembled WGS sequence"/>
</dbReference>
<dbReference type="AlphaFoldDB" id="A0A9Q1MIR1"/>
<evidence type="ECO:0000256" key="1">
    <source>
        <dbReference type="SAM" id="MobiDB-lite"/>
    </source>
</evidence>
<gene>
    <name evidence="2" type="ORF">K7X08_027126</name>
</gene>